<sequence>MHEFVLADLIGYVAGSLTTVAFLPQVVKTWRSRSAHDLSLAMLLIFTTGVLCWLLYGIALGRWPIIIPNTVTLVLTSAILFFKLKENLQP</sequence>
<keyword evidence="3 5" id="KW-1133">Transmembrane helix</keyword>
<evidence type="ECO:0000313" key="6">
    <source>
        <dbReference type="EMBL" id="VBB69334.1"/>
    </source>
</evidence>
<dbReference type="NCBIfam" id="NF037968">
    <property type="entry name" value="SemiSWEET_2"/>
    <property type="match status" value="1"/>
</dbReference>
<accession>A0A484H6U6</accession>
<dbReference type="Pfam" id="PF04193">
    <property type="entry name" value="PQ-loop"/>
    <property type="match status" value="1"/>
</dbReference>
<keyword evidence="4 5" id="KW-0472">Membrane</keyword>
<proteinExistence type="predicted"/>
<comment type="subcellular location">
    <subcellularLocation>
        <location evidence="1">Membrane</location>
        <topology evidence="1">Multi-pass membrane protein</topology>
    </subcellularLocation>
</comment>
<feature type="transmembrane region" description="Helical" evidence="5">
    <location>
        <begin position="6"/>
        <end position="26"/>
    </location>
</feature>
<keyword evidence="2 5" id="KW-0812">Transmembrane</keyword>
<evidence type="ECO:0000256" key="1">
    <source>
        <dbReference type="ARBA" id="ARBA00004141"/>
    </source>
</evidence>
<dbReference type="InterPro" id="IPR047662">
    <property type="entry name" value="SemiSWEET"/>
</dbReference>
<feature type="transmembrane region" description="Helical" evidence="5">
    <location>
        <begin position="65"/>
        <end position="84"/>
    </location>
</feature>
<dbReference type="GO" id="GO:0016020">
    <property type="term" value="C:membrane"/>
    <property type="evidence" value="ECO:0007669"/>
    <property type="project" value="UniProtKB-SubCell"/>
</dbReference>
<dbReference type="EMBL" id="LR026963">
    <property type="protein sequence ID" value="VBB69334.1"/>
    <property type="molecule type" value="Genomic_DNA"/>
</dbReference>
<dbReference type="GO" id="GO:0051119">
    <property type="term" value="F:sugar transmembrane transporter activity"/>
    <property type="evidence" value="ECO:0007669"/>
    <property type="project" value="InterPro"/>
</dbReference>
<reference evidence="6" key="1">
    <citation type="submission" date="2018-10" db="EMBL/GenBank/DDBJ databases">
        <authorList>
            <person name="Gruber-Vodicka H."/>
            <person name="Jaeckle O."/>
        </authorList>
    </citation>
    <scope>NUCLEOTIDE SEQUENCE</scope>
</reference>
<evidence type="ECO:0008006" key="7">
    <source>
        <dbReference type="Google" id="ProtNLM"/>
    </source>
</evidence>
<dbReference type="InterPro" id="IPR006603">
    <property type="entry name" value="PQ-loop_rpt"/>
</dbReference>
<organism evidence="6">
    <name type="scientific">invertebrate metagenome</name>
    <dbReference type="NCBI Taxonomy" id="1711999"/>
    <lineage>
        <taxon>unclassified sequences</taxon>
        <taxon>metagenomes</taxon>
        <taxon>organismal metagenomes</taxon>
    </lineage>
</organism>
<evidence type="ECO:0000256" key="3">
    <source>
        <dbReference type="ARBA" id="ARBA00022989"/>
    </source>
</evidence>
<evidence type="ECO:0000256" key="2">
    <source>
        <dbReference type="ARBA" id="ARBA00022692"/>
    </source>
</evidence>
<protein>
    <recommendedName>
        <fullName evidence="7">Sugar transporter SemiSWEET</fullName>
    </recommendedName>
</protein>
<gene>
    <name evidence="6" type="ORF">RIEGSTA812A_PEG_807</name>
</gene>
<name>A0A484H6U6_9ZZZZ</name>
<dbReference type="AlphaFoldDB" id="A0A484H6U6"/>
<feature type="transmembrane region" description="Helical" evidence="5">
    <location>
        <begin position="38"/>
        <end position="59"/>
    </location>
</feature>
<dbReference type="Gene3D" id="1.20.1280.290">
    <property type="match status" value="1"/>
</dbReference>
<evidence type="ECO:0000256" key="4">
    <source>
        <dbReference type="ARBA" id="ARBA00023136"/>
    </source>
</evidence>
<evidence type="ECO:0000256" key="5">
    <source>
        <dbReference type="SAM" id="Phobius"/>
    </source>
</evidence>